<dbReference type="EMBL" id="CP021354">
    <property type="protein sequence ID" value="AWK74135.1"/>
    <property type="molecule type" value="Genomic_DNA"/>
</dbReference>
<keyword evidence="7" id="KW-1185">Reference proteome</keyword>
<sequence length="497" mass="53108">MTSLWLDRTEPFSLPVDAEQSWNERGRYDTVVVGGGLTGLVTGLLLARSGQRVAVVEARTLGAVTTGNTTGKVSILQGTRLAEIARRHATHTLRSYVEGNLEGQQWLIRYCHERDIPVGIAPDFTYAQTSSGAESVQAQYAACRAAGLSARLVSDLDIPVPNAGAVTLDDQAYIDPMPVLQALARDILSHGGTVFERRRVTGARSVPKSQVLTTDHGDIRADRVVLATGIPILDRGGFFARLSPERSYAAAFDIPGGAPDAMYLSADQPTRSLRPAADGTKLLVGGNGHEVGRTDSAQGAVDDLISWTTQYFPGTTLTHRWSAQDYSSLDKLPYVGPLVPGQEGILVATGFAKWGMTNAVSAALVLSARILGGHIRWADAFHSWSPHQVFDVTAAAKLNGSVAVHLASGWGGALLGRRTADDPAPSARVIREGLVPVGEHTKDGHTERVCVVCPHLGGVLKWNDAEETWDCPLHGSRFASDGKVLEGPSTHDLRRVT</sequence>
<keyword evidence="1" id="KW-0001">2Fe-2S</keyword>
<dbReference type="GO" id="GO:0051537">
    <property type="term" value="F:2 iron, 2 sulfur cluster binding"/>
    <property type="evidence" value="ECO:0007669"/>
    <property type="project" value="UniProtKB-KW"/>
</dbReference>
<evidence type="ECO:0000256" key="1">
    <source>
        <dbReference type="ARBA" id="ARBA00022714"/>
    </source>
</evidence>
<dbReference type="Pfam" id="PF01266">
    <property type="entry name" value="DAO"/>
    <property type="match status" value="1"/>
</dbReference>
<dbReference type="PANTHER" id="PTHR13847">
    <property type="entry name" value="SARCOSINE DEHYDROGENASE-RELATED"/>
    <property type="match status" value="1"/>
</dbReference>
<dbReference type="OrthoDB" id="9767869at2"/>
<evidence type="ECO:0000259" key="5">
    <source>
        <dbReference type="PROSITE" id="PS51296"/>
    </source>
</evidence>
<dbReference type="InterPro" id="IPR036922">
    <property type="entry name" value="Rieske_2Fe-2S_sf"/>
</dbReference>
<name>A0A2S2BZS1_9NOCA</name>
<dbReference type="GO" id="GO:0005737">
    <property type="term" value="C:cytoplasm"/>
    <property type="evidence" value="ECO:0007669"/>
    <property type="project" value="TreeGrafter"/>
</dbReference>
<dbReference type="SUPFAM" id="SSF51905">
    <property type="entry name" value="FAD/NAD(P)-binding domain"/>
    <property type="match status" value="1"/>
</dbReference>
<dbReference type="Gene3D" id="3.30.9.10">
    <property type="entry name" value="D-Amino Acid Oxidase, subunit A, domain 2"/>
    <property type="match status" value="1"/>
</dbReference>
<protein>
    <submittedName>
        <fullName evidence="6">FAD-dependent oxidoreductase</fullName>
    </submittedName>
</protein>
<dbReference type="PANTHER" id="PTHR13847:SF274">
    <property type="entry name" value="RIESKE 2FE-2S IRON-SULFUR PROTEIN YHFW-RELATED"/>
    <property type="match status" value="1"/>
</dbReference>
<dbReference type="SUPFAM" id="SSF50022">
    <property type="entry name" value="ISP domain"/>
    <property type="match status" value="1"/>
</dbReference>
<dbReference type="GO" id="GO:0016705">
    <property type="term" value="F:oxidoreductase activity, acting on paired donors, with incorporation or reduction of molecular oxygen"/>
    <property type="evidence" value="ECO:0007669"/>
    <property type="project" value="UniProtKB-ARBA"/>
</dbReference>
<dbReference type="AlphaFoldDB" id="A0A2S2BZS1"/>
<accession>A0A2S2BZS1</accession>
<evidence type="ECO:0000313" key="6">
    <source>
        <dbReference type="EMBL" id="AWK74135.1"/>
    </source>
</evidence>
<dbReference type="GO" id="GO:0046872">
    <property type="term" value="F:metal ion binding"/>
    <property type="evidence" value="ECO:0007669"/>
    <property type="project" value="UniProtKB-KW"/>
</dbReference>
<gene>
    <name evidence="6" type="ORF">CBI38_23880</name>
</gene>
<evidence type="ECO:0000256" key="4">
    <source>
        <dbReference type="ARBA" id="ARBA00023014"/>
    </source>
</evidence>
<dbReference type="KEGG" id="roz:CBI38_23880"/>
<dbReference type="InterPro" id="IPR036188">
    <property type="entry name" value="FAD/NAD-bd_sf"/>
</dbReference>
<evidence type="ECO:0000256" key="3">
    <source>
        <dbReference type="ARBA" id="ARBA00023004"/>
    </source>
</evidence>
<dbReference type="GO" id="GO:0004497">
    <property type="term" value="F:monooxygenase activity"/>
    <property type="evidence" value="ECO:0007669"/>
    <property type="project" value="UniProtKB-ARBA"/>
</dbReference>
<proteinExistence type="predicted"/>
<dbReference type="InterPro" id="IPR006076">
    <property type="entry name" value="FAD-dep_OxRdtase"/>
</dbReference>
<evidence type="ECO:0000313" key="7">
    <source>
        <dbReference type="Proteomes" id="UP000245711"/>
    </source>
</evidence>
<keyword evidence="3" id="KW-0408">Iron</keyword>
<dbReference type="RefSeq" id="WP_109332787.1">
    <property type="nucleotide sequence ID" value="NZ_CP021354.1"/>
</dbReference>
<organism evidence="6 7">
    <name type="scientific">Rhodococcus oxybenzonivorans</name>
    <dbReference type="NCBI Taxonomy" id="1990687"/>
    <lineage>
        <taxon>Bacteria</taxon>
        <taxon>Bacillati</taxon>
        <taxon>Actinomycetota</taxon>
        <taxon>Actinomycetes</taxon>
        <taxon>Mycobacteriales</taxon>
        <taxon>Nocardiaceae</taxon>
        <taxon>Rhodococcus</taxon>
    </lineage>
</organism>
<dbReference type="Proteomes" id="UP000245711">
    <property type="component" value="Chromosome"/>
</dbReference>
<dbReference type="PROSITE" id="PS51296">
    <property type="entry name" value="RIESKE"/>
    <property type="match status" value="1"/>
</dbReference>
<dbReference type="Pfam" id="PF00355">
    <property type="entry name" value="Rieske"/>
    <property type="match status" value="1"/>
</dbReference>
<keyword evidence="2" id="KW-0479">Metal-binding</keyword>
<dbReference type="Gene3D" id="2.102.10.10">
    <property type="entry name" value="Rieske [2Fe-2S] iron-sulphur domain"/>
    <property type="match status" value="1"/>
</dbReference>
<evidence type="ECO:0000256" key="2">
    <source>
        <dbReference type="ARBA" id="ARBA00022723"/>
    </source>
</evidence>
<dbReference type="Gene3D" id="3.50.50.60">
    <property type="entry name" value="FAD/NAD(P)-binding domain"/>
    <property type="match status" value="1"/>
</dbReference>
<dbReference type="InterPro" id="IPR017941">
    <property type="entry name" value="Rieske_2Fe-2S"/>
</dbReference>
<feature type="domain" description="Rieske" evidence="5">
    <location>
        <begin position="452"/>
        <end position="497"/>
    </location>
</feature>
<reference evidence="6 7" key="1">
    <citation type="submission" date="2017-05" db="EMBL/GenBank/DDBJ databases">
        <title>Isolation of Rhodococcus sp. S2-17 biodegrading of BP-3.</title>
        <authorList>
            <person name="Lee Y."/>
            <person name="Kim K.H."/>
            <person name="Chun B.H."/>
            <person name="Jung H.S."/>
            <person name="Jeon C.O."/>
        </authorList>
    </citation>
    <scope>NUCLEOTIDE SEQUENCE [LARGE SCALE GENOMIC DNA]</scope>
    <source>
        <strain evidence="6 7">S2-17</strain>
    </source>
</reference>
<keyword evidence="4" id="KW-0411">Iron-sulfur</keyword>